<protein>
    <submittedName>
        <fullName evidence="5 6">Uncharacterized protein</fullName>
    </submittedName>
</protein>
<dbReference type="GO" id="GO:0003713">
    <property type="term" value="F:transcription coactivator activity"/>
    <property type="evidence" value="ECO:0007669"/>
    <property type="project" value="InterPro"/>
</dbReference>
<evidence type="ECO:0000313" key="5">
    <source>
        <dbReference type="WBParaSite" id="SSTP_0001008400.1"/>
    </source>
</evidence>
<reference evidence="5" key="1">
    <citation type="submission" date="2015-08" db="UniProtKB">
        <authorList>
            <consortium name="WormBaseParasite"/>
        </authorList>
    </citation>
    <scope>IDENTIFICATION</scope>
</reference>
<dbReference type="Gene3D" id="2.40.250.10">
    <property type="entry name" value="Core binding factor, beta subunit"/>
    <property type="match status" value="1"/>
</dbReference>
<dbReference type="WBParaSite" id="TCONS_00007224.p1">
    <property type="protein sequence ID" value="TCONS_00007224.p1"/>
    <property type="gene ID" value="XLOC_005267"/>
</dbReference>
<dbReference type="InterPro" id="IPR036552">
    <property type="entry name" value="CBF_bsu_sf"/>
</dbReference>
<evidence type="ECO:0000256" key="3">
    <source>
        <dbReference type="ARBA" id="ARBA00025734"/>
    </source>
</evidence>
<dbReference type="Pfam" id="PF02312">
    <property type="entry name" value="CBF_beta"/>
    <property type="match status" value="1"/>
</dbReference>
<keyword evidence="2" id="KW-0539">Nucleus</keyword>
<comment type="subcellular location">
    <subcellularLocation>
        <location evidence="1">Nucleus</location>
    </subcellularLocation>
</comment>
<dbReference type="PANTHER" id="PTHR10276:SF3">
    <property type="entry name" value="CORE-BINDING FACTOR SUBUNIT BETA"/>
    <property type="match status" value="1"/>
</dbReference>
<dbReference type="STRING" id="6248.A0A0K0EKU1"/>
<evidence type="ECO:0000313" key="6">
    <source>
        <dbReference type="WBParaSite" id="TCONS_00007224.p1"/>
    </source>
</evidence>
<dbReference type="Proteomes" id="UP000035681">
    <property type="component" value="Unplaced"/>
</dbReference>
<dbReference type="GO" id="GO:0016513">
    <property type="term" value="C:core-binding factor complex"/>
    <property type="evidence" value="ECO:0007669"/>
    <property type="project" value="TreeGrafter"/>
</dbReference>
<evidence type="ECO:0000256" key="1">
    <source>
        <dbReference type="ARBA" id="ARBA00004123"/>
    </source>
</evidence>
<evidence type="ECO:0000256" key="2">
    <source>
        <dbReference type="ARBA" id="ARBA00023242"/>
    </source>
</evidence>
<sequence>MSTMHENQEEAFFNDQILKQLSSETPISYVGCLHARESERQETFIQNCEKKSIPITVPSIGINLDLKVSQYQINDDNCDVSFESKMIFNGIAVKWIGKINKYSLLGKGHFELDKEESIKQSQHWKNVAFYNERIQRIKNTMI</sequence>
<name>A0A0K0EKU1_STRER</name>
<dbReference type="GO" id="GO:0006357">
    <property type="term" value="P:regulation of transcription by RNA polymerase II"/>
    <property type="evidence" value="ECO:0007669"/>
    <property type="project" value="TreeGrafter"/>
</dbReference>
<dbReference type="AlphaFoldDB" id="A0A0K0EKU1"/>
<comment type="similarity">
    <text evidence="3">Belongs to the CBF-beta family.</text>
</comment>
<dbReference type="GO" id="GO:0043565">
    <property type="term" value="F:sequence-specific DNA binding"/>
    <property type="evidence" value="ECO:0007669"/>
    <property type="project" value="TreeGrafter"/>
</dbReference>
<organism evidence="5">
    <name type="scientific">Strongyloides stercoralis</name>
    <name type="common">Threadworm</name>
    <dbReference type="NCBI Taxonomy" id="6248"/>
    <lineage>
        <taxon>Eukaryota</taxon>
        <taxon>Metazoa</taxon>
        <taxon>Ecdysozoa</taxon>
        <taxon>Nematoda</taxon>
        <taxon>Chromadorea</taxon>
        <taxon>Rhabditida</taxon>
        <taxon>Tylenchina</taxon>
        <taxon>Panagrolaimomorpha</taxon>
        <taxon>Strongyloidoidea</taxon>
        <taxon>Strongyloididae</taxon>
        <taxon>Strongyloides</taxon>
    </lineage>
</organism>
<dbReference type="SUPFAM" id="SSF50723">
    <property type="entry name" value="Core binding factor beta, CBF"/>
    <property type="match status" value="1"/>
</dbReference>
<keyword evidence="4" id="KW-1185">Reference proteome</keyword>
<proteinExistence type="inferred from homology"/>
<dbReference type="InterPro" id="IPR003417">
    <property type="entry name" value="CBF_beta"/>
</dbReference>
<dbReference type="WBParaSite" id="SSTP_0001008400.1">
    <property type="protein sequence ID" value="SSTP_0001008400.1"/>
    <property type="gene ID" value="SSTP_0001008400"/>
</dbReference>
<evidence type="ECO:0000313" key="4">
    <source>
        <dbReference type="Proteomes" id="UP000035681"/>
    </source>
</evidence>
<dbReference type="PANTHER" id="PTHR10276">
    <property type="entry name" value="CORE-BINDING FACTOR, BETA SUBUNIT"/>
    <property type="match status" value="1"/>
</dbReference>
<accession>A0A0K0EKU1</accession>